<feature type="transmembrane region" description="Helical" evidence="1">
    <location>
        <begin position="149"/>
        <end position="173"/>
    </location>
</feature>
<dbReference type="AlphaFoldDB" id="S7TSK7"/>
<feature type="transmembrane region" description="Helical" evidence="1">
    <location>
        <begin position="185"/>
        <end position="209"/>
    </location>
</feature>
<dbReference type="Proteomes" id="UP000014977">
    <property type="component" value="Unassembled WGS sequence"/>
</dbReference>
<comment type="caution">
    <text evidence="2">The sequence shown here is derived from an EMBL/GenBank/DDBJ whole genome shotgun (WGS) entry which is preliminary data.</text>
</comment>
<evidence type="ECO:0000313" key="2">
    <source>
        <dbReference type="EMBL" id="EPR40011.1"/>
    </source>
</evidence>
<feature type="transmembrane region" description="Helical" evidence="1">
    <location>
        <begin position="16"/>
        <end position="39"/>
    </location>
</feature>
<dbReference type="NCBIfam" id="TIGR02046">
    <property type="entry name" value="sdhC_b558_fam"/>
    <property type="match status" value="1"/>
</dbReference>
<dbReference type="eggNOG" id="ENOG502Z7RU">
    <property type="taxonomic scope" value="Bacteria"/>
</dbReference>
<dbReference type="STRING" id="897.B2D07_13515"/>
<dbReference type="GO" id="GO:0016020">
    <property type="term" value="C:membrane"/>
    <property type="evidence" value="ECO:0007669"/>
    <property type="project" value="InterPro"/>
</dbReference>
<dbReference type="OrthoDB" id="9802842at2"/>
<evidence type="ECO:0000313" key="3">
    <source>
        <dbReference type="Proteomes" id="UP000014977"/>
    </source>
</evidence>
<dbReference type="PATRIC" id="fig|1121405.3.peg.2075"/>
<gene>
    <name evidence="2" type="ORF">dsmv_2440</name>
</gene>
<keyword evidence="1" id="KW-0472">Membrane</keyword>
<dbReference type="RefSeq" id="WP_020877197.1">
    <property type="nucleotide sequence ID" value="NZ_ATHJ01000086.1"/>
</dbReference>
<organism evidence="2 3">
    <name type="scientific">Desulfococcus multivorans DSM 2059</name>
    <dbReference type="NCBI Taxonomy" id="1121405"/>
    <lineage>
        <taxon>Bacteria</taxon>
        <taxon>Pseudomonadati</taxon>
        <taxon>Thermodesulfobacteriota</taxon>
        <taxon>Desulfobacteria</taxon>
        <taxon>Desulfobacterales</taxon>
        <taxon>Desulfococcaceae</taxon>
        <taxon>Desulfococcus</taxon>
    </lineage>
</organism>
<keyword evidence="1" id="KW-0812">Transmembrane</keyword>
<dbReference type="SUPFAM" id="SSF81343">
    <property type="entry name" value="Fumarate reductase respiratory complex transmembrane subunits"/>
    <property type="match status" value="1"/>
</dbReference>
<name>S7TSK7_DESML</name>
<dbReference type="CDD" id="cd03498">
    <property type="entry name" value="SQR_TypeB_2_TM"/>
    <property type="match status" value="1"/>
</dbReference>
<dbReference type="InterPro" id="IPR034804">
    <property type="entry name" value="SQR/QFR_C/D"/>
</dbReference>
<sequence>MNWIAKTVGTSIGKKLFMALTGLGFIGFLSGHLAGNLTIYGGKDAFNSYAEHLHSLGPLITLMELGLLTFAVVHVGVGLYLFYQNYTARPVRYAVNKSGGGRTIGSQTMPYTGILMLLFIIFHLLNFHFVDKTHTTIFEIVSNAFSNPLYVITYVAAMIVVAVHVSHGFWSAFQTLGANHPKYMPIIHVAGIAFSILVGVGFGFIPIYVSILA</sequence>
<dbReference type="InterPro" id="IPR011138">
    <property type="entry name" value="Cytochrome_b-558"/>
</dbReference>
<dbReference type="Gene3D" id="1.20.1300.10">
    <property type="entry name" value="Fumarate reductase/succinate dehydrogenase, transmembrane subunit"/>
    <property type="match status" value="1"/>
</dbReference>
<keyword evidence="1" id="KW-1133">Transmembrane helix</keyword>
<evidence type="ECO:0000256" key="1">
    <source>
        <dbReference type="SAM" id="Phobius"/>
    </source>
</evidence>
<accession>S7TSK7</accession>
<dbReference type="EMBL" id="ATHJ01000086">
    <property type="protein sequence ID" value="EPR40011.1"/>
    <property type="molecule type" value="Genomic_DNA"/>
</dbReference>
<feature type="transmembrane region" description="Helical" evidence="1">
    <location>
        <begin position="59"/>
        <end position="83"/>
    </location>
</feature>
<proteinExistence type="predicted"/>
<keyword evidence="3" id="KW-1185">Reference proteome</keyword>
<feature type="transmembrane region" description="Helical" evidence="1">
    <location>
        <begin position="111"/>
        <end position="129"/>
    </location>
</feature>
<reference evidence="2 3" key="1">
    <citation type="journal article" date="2013" name="Genome Announc.">
        <title>Draft genome sequences for three mercury-methylating, sulfate-reducing bacteria.</title>
        <authorList>
            <person name="Brown S.D."/>
            <person name="Hurt R.A.Jr."/>
            <person name="Gilmour C.C."/>
            <person name="Elias D.A."/>
        </authorList>
    </citation>
    <scope>NUCLEOTIDE SEQUENCE [LARGE SCALE GENOMIC DNA]</scope>
    <source>
        <strain evidence="2 3">DSM 2059</strain>
    </source>
</reference>
<protein>
    <submittedName>
        <fullName evidence="2">Succinate dehydrogenase (Or fumarate reductase) cytochrome b subunit, b558 family</fullName>
    </submittedName>
</protein>